<dbReference type="PANTHER" id="PTHR11360:SF130">
    <property type="entry name" value="MAJOR FACILITATOR SUPERFAMILY (MFS) PROFILE DOMAIN-CONTAINING PROTEIN-RELATED"/>
    <property type="match status" value="1"/>
</dbReference>
<comment type="caution">
    <text evidence="6">The sequence shown here is derived from an EMBL/GenBank/DDBJ whole genome shotgun (WGS) entry which is preliminary data.</text>
</comment>
<protein>
    <submittedName>
        <fullName evidence="6">Major facilitator superfamily domain-containing protein</fullName>
    </submittedName>
</protein>
<dbReference type="SUPFAM" id="SSF103473">
    <property type="entry name" value="MFS general substrate transporter"/>
    <property type="match status" value="1"/>
</dbReference>
<dbReference type="GO" id="GO:0016020">
    <property type="term" value="C:membrane"/>
    <property type="evidence" value="ECO:0007669"/>
    <property type="project" value="UniProtKB-SubCell"/>
</dbReference>
<dbReference type="Pfam" id="PF07690">
    <property type="entry name" value="MFS_1"/>
    <property type="match status" value="1"/>
</dbReference>
<evidence type="ECO:0000259" key="5">
    <source>
        <dbReference type="PROSITE" id="PS50850"/>
    </source>
</evidence>
<dbReference type="InterPro" id="IPR011701">
    <property type="entry name" value="MFS"/>
</dbReference>
<feature type="transmembrane region" description="Helical" evidence="3">
    <location>
        <begin position="234"/>
        <end position="254"/>
    </location>
</feature>
<feature type="transmembrane region" description="Helical" evidence="3">
    <location>
        <begin position="158"/>
        <end position="178"/>
    </location>
</feature>
<name>A0A7C8MBC1_9PLEO</name>
<feature type="transmembrane region" description="Helical" evidence="3">
    <location>
        <begin position="98"/>
        <end position="120"/>
    </location>
</feature>
<dbReference type="PANTHER" id="PTHR11360">
    <property type="entry name" value="MONOCARBOXYLATE TRANSPORTER"/>
    <property type="match status" value="1"/>
</dbReference>
<comment type="similarity">
    <text evidence="2">Belongs to the major facilitator superfamily. Monocarboxylate porter (TC 2.A.1.13) family.</text>
</comment>
<evidence type="ECO:0000313" key="7">
    <source>
        <dbReference type="Proteomes" id="UP000481861"/>
    </source>
</evidence>
<feature type="transmembrane region" description="Helical" evidence="3">
    <location>
        <begin position="370"/>
        <end position="389"/>
    </location>
</feature>
<dbReference type="InterPro" id="IPR050327">
    <property type="entry name" value="Proton-linked_MCT"/>
</dbReference>
<feature type="transmembrane region" description="Helical" evidence="3">
    <location>
        <begin position="329"/>
        <end position="350"/>
    </location>
</feature>
<feature type="signal peptide" evidence="4">
    <location>
        <begin position="1"/>
        <end position="15"/>
    </location>
</feature>
<reference evidence="6 7" key="1">
    <citation type="submission" date="2020-01" db="EMBL/GenBank/DDBJ databases">
        <authorList>
            <consortium name="DOE Joint Genome Institute"/>
            <person name="Haridas S."/>
            <person name="Albert R."/>
            <person name="Binder M."/>
            <person name="Bloem J."/>
            <person name="Labutti K."/>
            <person name="Salamov A."/>
            <person name="Andreopoulos B."/>
            <person name="Baker S.E."/>
            <person name="Barry K."/>
            <person name="Bills G."/>
            <person name="Bluhm B.H."/>
            <person name="Cannon C."/>
            <person name="Castanera R."/>
            <person name="Culley D.E."/>
            <person name="Daum C."/>
            <person name="Ezra D."/>
            <person name="Gonzalez J.B."/>
            <person name="Henrissat B."/>
            <person name="Kuo A."/>
            <person name="Liang C."/>
            <person name="Lipzen A."/>
            <person name="Lutzoni F."/>
            <person name="Magnuson J."/>
            <person name="Mondo S."/>
            <person name="Nolan M."/>
            <person name="Ohm R."/>
            <person name="Pangilinan J."/>
            <person name="Park H.-J.H."/>
            <person name="Ramirez L."/>
            <person name="Alfaro M."/>
            <person name="Sun H."/>
            <person name="Tritt A."/>
            <person name="Yoshinaga Y."/>
            <person name="Zwiers L.-H.L."/>
            <person name="Turgeon B.G."/>
            <person name="Goodwin S.B."/>
            <person name="Spatafora J.W."/>
            <person name="Crous P.W."/>
            <person name="Grigoriev I.V."/>
        </authorList>
    </citation>
    <scope>NUCLEOTIDE SEQUENCE [LARGE SCALE GENOMIC DNA]</scope>
    <source>
        <strain evidence="6 7">CBS 611.86</strain>
    </source>
</reference>
<feature type="transmembrane region" description="Helical" evidence="3">
    <location>
        <begin position="266"/>
        <end position="286"/>
    </location>
</feature>
<feature type="transmembrane region" description="Helical" evidence="3">
    <location>
        <begin position="67"/>
        <end position="92"/>
    </location>
</feature>
<keyword evidence="3" id="KW-0472">Membrane</keyword>
<keyword evidence="7" id="KW-1185">Reference proteome</keyword>
<keyword evidence="3" id="KW-1133">Transmembrane helix</keyword>
<organism evidence="6 7">
    <name type="scientific">Massariosphaeria phaeospora</name>
    <dbReference type="NCBI Taxonomy" id="100035"/>
    <lineage>
        <taxon>Eukaryota</taxon>
        <taxon>Fungi</taxon>
        <taxon>Dikarya</taxon>
        <taxon>Ascomycota</taxon>
        <taxon>Pezizomycotina</taxon>
        <taxon>Dothideomycetes</taxon>
        <taxon>Pleosporomycetidae</taxon>
        <taxon>Pleosporales</taxon>
        <taxon>Pleosporales incertae sedis</taxon>
        <taxon>Massariosphaeria</taxon>
    </lineage>
</organism>
<dbReference type="AlphaFoldDB" id="A0A7C8MBC1"/>
<dbReference type="InterPro" id="IPR036259">
    <property type="entry name" value="MFS_trans_sf"/>
</dbReference>
<evidence type="ECO:0000256" key="1">
    <source>
        <dbReference type="ARBA" id="ARBA00004141"/>
    </source>
</evidence>
<comment type="subcellular location">
    <subcellularLocation>
        <location evidence="1">Membrane</location>
        <topology evidence="1">Multi-pass membrane protein</topology>
    </subcellularLocation>
</comment>
<dbReference type="Gene3D" id="1.20.1250.20">
    <property type="entry name" value="MFS general substrate transporter like domains"/>
    <property type="match status" value="2"/>
</dbReference>
<dbReference type="GO" id="GO:0022857">
    <property type="term" value="F:transmembrane transporter activity"/>
    <property type="evidence" value="ECO:0007669"/>
    <property type="project" value="InterPro"/>
</dbReference>
<feature type="domain" description="Major facilitator superfamily (MFS) profile" evidence="5">
    <location>
        <begin position="1"/>
        <end position="396"/>
    </location>
</feature>
<evidence type="ECO:0000256" key="4">
    <source>
        <dbReference type="SAM" id="SignalP"/>
    </source>
</evidence>
<keyword evidence="4" id="KW-0732">Signal</keyword>
<feature type="transmembrane region" description="Helical" evidence="3">
    <location>
        <begin position="37"/>
        <end position="55"/>
    </location>
</feature>
<dbReference type="EMBL" id="JAADJZ010000012">
    <property type="protein sequence ID" value="KAF2871143.1"/>
    <property type="molecule type" value="Genomic_DNA"/>
</dbReference>
<gene>
    <name evidence="6" type="ORF">BDV95DRAFT_628992</name>
</gene>
<feature type="transmembrane region" description="Helical" evidence="3">
    <location>
        <begin position="292"/>
        <end position="317"/>
    </location>
</feature>
<proteinExistence type="inferred from homology"/>
<dbReference type="InterPro" id="IPR020846">
    <property type="entry name" value="MFS_dom"/>
</dbReference>
<feature type="transmembrane region" description="Helical" evidence="3">
    <location>
        <begin position="199"/>
        <end position="222"/>
    </location>
</feature>
<accession>A0A7C8MBC1</accession>
<sequence length="406" mass="42927">MGHLVIFNTWGLISTFGVFQTHYTSTAASSPGLEPSAVAWIGSTQMLLHFSLGLFSGRALDAGHFHWAVVPGVLLAPLGMFLTSLCTSYTYWQLFLAQGVLTGVGCGLQFSPCISLVATYFARNRSVALAIVSTGSATGGLVYPTVARQLLPRIGFAWTVRCMAFMMLGVGALYAALLRPRLPPRKSGPVVEVAALRELPYALFLLGVFLMGLGQFFAFYYIGTYAIEVVGVSYGTSVNLLLLMNGVGVVGRLVPAYVADRWCGPFNTVVPSGFAAGVLLYAWTGVRTLGGLYAFSVVYGICIAGFMGMFPVALTSLTKDLQKVGVRNGMGFGIIGLGSLIGPPIAGALIQRNGHGDGDAGTRYVSAQVWGASMVIAGSAVLLAARITITGEVGEKEQLSSMRWDE</sequence>
<dbReference type="Proteomes" id="UP000481861">
    <property type="component" value="Unassembled WGS sequence"/>
</dbReference>
<feature type="chain" id="PRO_5028816432" evidence="4">
    <location>
        <begin position="16"/>
        <end position="406"/>
    </location>
</feature>
<evidence type="ECO:0000256" key="2">
    <source>
        <dbReference type="ARBA" id="ARBA00006727"/>
    </source>
</evidence>
<dbReference type="OrthoDB" id="6499973at2759"/>
<keyword evidence="3" id="KW-0812">Transmembrane</keyword>
<evidence type="ECO:0000256" key="3">
    <source>
        <dbReference type="SAM" id="Phobius"/>
    </source>
</evidence>
<evidence type="ECO:0000313" key="6">
    <source>
        <dbReference type="EMBL" id="KAF2871143.1"/>
    </source>
</evidence>
<feature type="transmembrane region" description="Helical" evidence="3">
    <location>
        <begin position="127"/>
        <end position="146"/>
    </location>
</feature>
<dbReference type="PROSITE" id="PS50850">
    <property type="entry name" value="MFS"/>
    <property type="match status" value="1"/>
</dbReference>